<dbReference type="PANTHER" id="PTHR30629:SF2">
    <property type="entry name" value="PROPHAGE INTEGRASE INTS-RELATED"/>
    <property type="match status" value="1"/>
</dbReference>
<dbReference type="InterPro" id="IPR013762">
    <property type="entry name" value="Integrase-like_cat_sf"/>
</dbReference>
<reference evidence="8 9" key="1">
    <citation type="submission" date="2014-08" db="EMBL/GenBank/DDBJ databases">
        <title>Chaperone-usher fimbriae in a diverse selection of Gallibacterium genomes.</title>
        <authorList>
            <person name="Kudirkiene E."/>
            <person name="Bager R.J."/>
            <person name="Johnson T.J."/>
            <person name="Bojesen A.M."/>
        </authorList>
    </citation>
    <scope>NUCLEOTIDE SEQUENCE [LARGE SCALE GENOMIC DNA]</scope>
    <source>
        <strain evidence="8 9">CCM5974</strain>
    </source>
</reference>
<dbReference type="Proteomes" id="UP000030539">
    <property type="component" value="Unassembled WGS sequence"/>
</dbReference>
<evidence type="ECO:0000256" key="4">
    <source>
        <dbReference type="ARBA" id="ARBA00023172"/>
    </source>
</evidence>
<dbReference type="PROSITE" id="PS51900">
    <property type="entry name" value="CB"/>
    <property type="match status" value="1"/>
</dbReference>
<keyword evidence="4" id="KW-0233">DNA recombination</keyword>
<evidence type="ECO:0000256" key="1">
    <source>
        <dbReference type="ARBA" id="ARBA00008857"/>
    </source>
</evidence>
<organism evidence="8 9">
    <name type="scientific">Gallibacterium genomosp. 1</name>
    <dbReference type="NCBI Taxonomy" id="155515"/>
    <lineage>
        <taxon>Bacteria</taxon>
        <taxon>Pseudomonadati</taxon>
        <taxon>Pseudomonadota</taxon>
        <taxon>Gammaproteobacteria</taxon>
        <taxon>Pasteurellales</taxon>
        <taxon>Pasteurellaceae</taxon>
        <taxon>Gallibacterium</taxon>
    </lineage>
</organism>
<gene>
    <name evidence="8" type="ORF">JP36_09545</name>
</gene>
<dbReference type="Pfam" id="PF00589">
    <property type="entry name" value="Phage_integrase"/>
    <property type="match status" value="1"/>
</dbReference>
<dbReference type="GO" id="GO:0003677">
    <property type="term" value="F:DNA binding"/>
    <property type="evidence" value="ECO:0007669"/>
    <property type="project" value="UniProtKB-UniRule"/>
</dbReference>
<dbReference type="Pfam" id="PF14657">
    <property type="entry name" value="Arm-DNA-bind_4"/>
    <property type="match status" value="1"/>
</dbReference>
<evidence type="ECO:0000259" key="7">
    <source>
        <dbReference type="PROSITE" id="PS51900"/>
    </source>
</evidence>
<evidence type="ECO:0000313" key="9">
    <source>
        <dbReference type="Proteomes" id="UP000030539"/>
    </source>
</evidence>
<evidence type="ECO:0000256" key="3">
    <source>
        <dbReference type="ARBA" id="ARBA00023125"/>
    </source>
</evidence>
<dbReference type="PROSITE" id="PS51898">
    <property type="entry name" value="TYR_RECOMBINASE"/>
    <property type="match status" value="1"/>
</dbReference>
<dbReference type="Gene3D" id="1.10.150.130">
    <property type="match status" value="1"/>
</dbReference>
<dbReference type="RefSeq" id="WP_039174119.1">
    <property type="nucleotide sequence ID" value="NZ_JPXX01000025.1"/>
</dbReference>
<dbReference type="GO" id="GO:0015074">
    <property type="term" value="P:DNA integration"/>
    <property type="evidence" value="ECO:0007669"/>
    <property type="project" value="UniProtKB-KW"/>
</dbReference>
<evidence type="ECO:0000259" key="6">
    <source>
        <dbReference type="PROSITE" id="PS51898"/>
    </source>
</evidence>
<dbReference type="GO" id="GO:0006310">
    <property type="term" value="P:DNA recombination"/>
    <property type="evidence" value="ECO:0007669"/>
    <property type="project" value="UniProtKB-KW"/>
</dbReference>
<comment type="caution">
    <text evidence="8">The sequence shown here is derived from an EMBL/GenBank/DDBJ whole genome shotgun (WGS) entry which is preliminary data.</text>
</comment>
<dbReference type="AlphaFoldDB" id="A0A0A2YH87"/>
<dbReference type="PANTHER" id="PTHR30629">
    <property type="entry name" value="PROPHAGE INTEGRASE"/>
    <property type="match status" value="1"/>
</dbReference>
<evidence type="ECO:0000256" key="2">
    <source>
        <dbReference type="ARBA" id="ARBA00022908"/>
    </source>
</evidence>
<accession>A0A0A2YH87</accession>
<dbReference type="InterPro" id="IPR004107">
    <property type="entry name" value="Integrase_SAM-like_N"/>
</dbReference>
<dbReference type="eggNOG" id="COG4974">
    <property type="taxonomic scope" value="Bacteria"/>
</dbReference>
<dbReference type="STRING" id="155515.JP36_09545"/>
<keyword evidence="2" id="KW-0229">DNA integration</keyword>
<dbReference type="EMBL" id="JPXX01000025">
    <property type="protein sequence ID" value="KGQ36679.1"/>
    <property type="molecule type" value="Genomic_DNA"/>
</dbReference>
<dbReference type="InterPro" id="IPR011010">
    <property type="entry name" value="DNA_brk_join_enz"/>
</dbReference>
<proteinExistence type="inferred from homology"/>
<feature type="domain" description="Core-binding (CB)" evidence="7">
    <location>
        <begin position="66"/>
        <end position="146"/>
    </location>
</feature>
<name>A0A0A2YH87_9PAST</name>
<dbReference type="InterPro" id="IPR002104">
    <property type="entry name" value="Integrase_catalytic"/>
</dbReference>
<dbReference type="InterPro" id="IPR044068">
    <property type="entry name" value="CB"/>
</dbReference>
<dbReference type="InterPro" id="IPR028259">
    <property type="entry name" value="AP2-like_int_N"/>
</dbReference>
<dbReference type="InterPro" id="IPR010998">
    <property type="entry name" value="Integrase_recombinase_N"/>
</dbReference>
<dbReference type="Gene3D" id="1.10.443.10">
    <property type="entry name" value="Intergrase catalytic core"/>
    <property type="match status" value="1"/>
</dbReference>
<evidence type="ECO:0000256" key="5">
    <source>
        <dbReference type="PROSITE-ProRule" id="PRU01248"/>
    </source>
</evidence>
<protein>
    <submittedName>
        <fullName evidence="8">Site-specific tyrosine recombinase XerC</fullName>
    </submittedName>
</protein>
<dbReference type="Pfam" id="PF02899">
    <property type="entry name" value="Phage_int_SAM_1"/>
    <property type="match status" value="1"/>
</dbReference>
<feature type="domain" description="Tyr recombinase" evidence="6">
    <location>
        <begin position="168"/>
        <end position="336"/>
    </location>
</feature>
<evidence type="ECO:0000313" key="8">
    <source>
        <dbReference type="EMBL" id="KGQ36679.1"/>
    </source>
</evidence>
<dbReference type="SUPFAM" id="SSF56349">
    <property type="entry name" value="DNA breaking-rejoining enzymes"/>
    <property type="match status" value="1"/>
</dbReference>
<sequence length="339" mass="38904">MRLPNGYGSVFRLSGRRRRPYIARKTVGYTENGKQIYNTIGYFETKEEALTALANHNQQDKPEPSITLAKVYQLWYPIHARQVSPSTAESYRNSYNHLSSIISMPIHKIKYRHLQSVLDTMKEKGLSYASLKKVRSLINQLFAHAIINEWTDKSYGQYLKMGKNIPVKPHKTFTRQQINKLWQCTATNTDLALILLYSGMRVGELLQLQRSEINLKQKYFNITTSKTKAGIRIIPIHPRILPIVERRLEKKHKYLFVDDNNQPLTYAKAATQFAKAMLAIRAKHTTHDCRHTVATLLDAAGANKVARDRLLGHASSNVGDSVYTHKTLIHLRKVINLLK</sequence>
<comment type="similarity">
    <text evidence="1">Belongs to the 'phage' integrase family.</text>
</comment>
<dbReference type="InterPro" id="IPR050808">
    <property type="entry name" value="Phage_Integrase"/>
</dbReference>
<keyword evidence="3 5" id="KW-0238">DNA-binding</keyword>